<dbReference type="EMBL" id="JAYXHS010000002">
    <property type="protein sequence ID" value="MEC5386646.1"/>
    <property type="molecule type" value="Genomic_DNA"/>
</dbReference>
<sequence>MRFNLKVPFAEKDAAKALGARWDAASKLWYVEGKADMAPFAKWSPTPRDGAAPSSAAPSRAPVKAKAQSASAGIVQIGSRYVELPRVCECLPWDVCDKCRATALSA</sequence>
<organism evidence="3 4">
    <name type="scientific">Uliginosibacterium silvisoli</name>
    <dbReference type="NCBI Taxonomy" id="3114758"/>
    <lineage>
        <taxon>Bacteria</taxon>
        <taxon>Pseudomonadati</taxon>
        <taxon>Pseudomonadota</taxon>
        <taxon>Betaproteobacteria</taxon>
        <taxon>Rhodocyclales</taxon>
        <taxon>Zoogloeaceae</taxon>
        <taxon>Uliginosibacterium</taxon>
    </lineage>
</organism>
<evidence type="ECO:0000313" key="3">
    <source>
        <dbReference type="EMBL" id="MEC5386646.1"/>
    </source>
</evidence>
<comment type="caution">
    <text evidence="3">The sequence shown here is derived from an EMBL/GenBank/DDBJ whole genome shotgun (WGS) entry which is preliminary data.</text>
</comment>
<accession>A0ABU6K506</accession>
<reference evidence="3 4" key="1">
    <citation type="submission" date="2024-01" db="EMBL/GenBank/DDBJ databases">
        <title>Uliginosibacterium soil sp. nov.</title>
        <authorList>
            <person name="Lv Y."/>
        </authorList>
    </citation>
    <scope>NUCLEOTIDE SEQUENCE [LARGE SCALE GENOMIC DNA]</scope>
    <source>
        <strain evidence="3 4">H3</strain>
    </source>
</reference>
<evidence type="ECO:0000313" key="4">
    <source>
        <dbReference type="Proteomes" id="UP001331561"/>
    </source>
</evidence>
<feature type="compositionally biased region" description="Low complexity" evidence="1">
    <location>
        <begin position="51"/>
        <end position="61"/>
    </location>
</feature>
<feature type="region of interest" description="Disordered" evidence="1">
    <location>
        <begin position="42"/>
        <end position="61"/>
    </location>
</feature>
<keyword evidence="4" id="KW-1185">Reference proteome</keyword>
<dbReference type="Pfam" id="PF18974">
    <property type="entry name" value="DUF5710"/>
    <property type="match status" value="1"/>
</dbReference>
<evidence type="ECO:0000259" key="2">
    <source>
        <dbReference type="Pfam" id="PF18974"/>
    </source>
</evidence>
<name>A0ABU6K506_9RHOO</name>
<evidence type="ECO:0000256" key="1">
    <source>
        <dbReference type="SAM" id="MobiDB-lite"/>
    </source>
</evidence>
<protein>
    <submittedName>
        <fullName evidence="3">DUF5710 domain-containing protein</fullName>
    </submittedName>
</protein>
<dbReference type="InterPro" id="IPR043764">
    <property type="entry name" value="DUF5710"/>
</dbReference>
<gene>
    <name evidence="3" type="ORF">VVD49_12995</name>
</gene>
<proteinExistence type="predicted"/>
<feature type="domain" description="DUF5710" evidence="2">
    <location>
        <begin position="2"/>
        <end position="45"/>
    </location>
</feature>
<dbReference type="RefSeq" id="WP_327599605.1">
    <property type="nucleotide sequence ID" value="NZ_JAYXHS010000002.1"/>
</dbReference>
<dbReference type="Proteomes" id="UP001331561">
    <property type="component" value="Unassembled WGS sequence"/>
</dbReference>